<accession>A0A816E1Y9</accession>
<keyword evidence="3 6" id="KW-0812">Transmembrane</keyword>
<feature type="transmembrane region" description="Helical" evidence="6">
    <location>
        <begin position="251"/>
        <end position="272"/>
    </location>
</feature>
<dbReference type="GO" id="GO:0005886">
    <property type="term" value="C:plasma membrane"/>
    <property type="evidence" value="ECO:0007669"/>
    <property type="project" value="UniProtKB-SubCell"/>
</dbReference>
<name>A0A816E1Y9_9BILA</name>
<evidence type="ECO:0000256" key="2">
    <source>
        <dbReference type="ARBA" id="ARBA00022475"/>
    </source>
</evidence>
<evidence type="ECO:0000313" key="8">
    <source>
        <dbReference type="EMBL" id="CAF1641135.1"/>
    </source>
</evidence>
<dbReference type="EMBL" id="CAJNOM010003056">
    <property type="protein sequence ID" value="CAF1641135.1"/>
    <property type="molecule type" value="Genomic_DNA"/>
</dbReference>
<dbReference type="Proteomes" id="UP000663877">
    <property type="component" value="Unassembled WGS sequence"/>
</dbReference>
<dbReference type="Proteomes" id="UP000663832">
    <property type="component" value="Unassembled WGS sequence"/>
</dbReference>
<dbReference type="EMBL" id="CAJNOI010002730">
    <property type="protein sequence ID" value="CAF1489729.1"/>
    <property type="molecule type" value="Genomic_DNA"/>
</dbReference>
<keyword evidence="5 6" id="KW-0472">Membrane</keyword>
<dbReference type="PANTHER" id="PTHR30213:SF0">
    <property type="entry name" value="UPF0761 MEMBRANE PROTEIN YIHY"/>
    <property type="match status" value="1"/>
</dbReference>
<organism evidence="8 9">
    <name type="scientific">Adineta steineri</name>
    <dbReference type="NCBI Taxonomy" id="433720"/>
    <lineage>
        <taxon>Eukaryota</taxon>
        <taxon>Metazoa</taxon>
        <taxon>Spiralia</taxon>
        <taxon>Gnathifera</taxon>
        <taxon>Rotifera</taxon>
        <taxon>Eurotatoria</taxon>
        <taxon>Bdelloidea</taxon>
        <taxon>Adinetida</taxon>
        <taxon>Adinetidae</taxon>
        <taxon>Adineta</taxon>
    </lineage>
</organism>
<evidence type="ECO:0000256" key="5">
    <source>
        <dbReference type="ARBA" id="ARBA00023136"/>
    </source>
</evidence>
<feature type="transmembrane region" description="Helical" evidence="6">
    <location>
        <begin position="186"/>
        <end position="207"/>
    </location>
</feature>
<dbReference type="PIRSF" id="PIRSF035875">
    <property type="entry name" value="RNase_BN"/>
    <property type="match status" value="1"/>
</dbReference>
<sequence length="308" mass="35298">MESTTTNRDLFQNMKIETKPYRKFLKKFKNDWSLVLSSMLAFNLLIALLPMAIIFFGILGLILNNNINLQNRIKNSIINTFPPKANDSLREIINIAFKNLYHDAGIILTFGILFAIIGCLRLFVAIDRSLTIIYRIEERKFIKKYFLALKMLLLFLILIPLMIIASSTPSILLDFIPNAGGRFGTYILGILTSLSLTFLLFEIIYYLIPNKKMTFKQTWCGAIIASGALQLFMIFFPLYIRTYMTSYTGQIGFAVILILFLFYFAIILILGAQINAFFFESIQPLPDPLGTFISRLFENSDDKAVDNY</sequence>
<feature type="transmembrane region" description="Helical" evidence="6">
    <location>
        <begin position="104"/>
        <end position="124"/>
    </location>
</feature>
<dbReference type="AlphaFoldDB" id="A0A816E1Y9"/>
<feature type="transmembrane region" description="Helical" evidence="6">
    <location>
        <begin position="219"/>
        <end position="239"/>
    </location>
</feature>
<reference evidence="8" key="1">
    <citation type="submission" date="2021-02" db="EMBL/GenBank/DDBJ databases">
        <authorList>
            <person name="Nowell W R."/>
        </authorList>
    </citation>
    <scope>NUCLEOTIDE SEQUENCE</scope>
</reference>
<dbReference type="Pfam" id="PF03631">
    <property type="entry name" value="Virul_fac_BrkB"/>
    <property type="match status" value="1"/>
</dbReference>
<keyword evidence="4 6" id="KW-1133">Transmembrane helix</keyword>
<feature type="transmembrane region" description="Helical" evidence="6">
    <location>
        <begin position="32"/>
        <end position="63"/>
    </location>
</feature>
<evidence type="ECO:0008006" key="10">
    <source>
        <dbReference type="Google" id="ProtNLM"/>
    </source>
</evidence>
<protein>
    <recommendedName>
        <fullName evidence="10">YihY/virulence factor BrkB family protein</fullName>
    </recommendedName>
</protein>
<dbReference type="InterPro" id="IPR017039">
    <property type="entry name" value="Virul_fac_BrkB"/>
</dbReference>
<evidence type="ECO:0000256" key="4">
    <source>
        <dbReference type="ARBA" id="ARBA00022989"/>
    </source>
</evidence>
<feature type="transmembrane region" description="Helical" evidence="6">
    <location>
        <begin position="145"/>
        <end position="166"/>
    </location>
</feature>
<comment type="caution">
    <text evidence="8">The sequence shown here is derived from an EMBL/GenBank/DDBJ whole genome shotgun (WGS) entry which is preliminary data.</text>
</comment>
<evidence type="ECO:0000256" key="1">
    <source>
        <dbReference type="ARBA" id="ARBA00004651"/>
    </source>
</evidence>
<evidence type="ECO:0000256" key="3">
    <source>
        <dbReference type="ARBA" id="ARBA00022692"/>
    </source>
</evidence>
<evidence type="ECO:0000313" key="7">
    <source>
        <dbReference type="EMBL" id="CAF1489729.1"/>
    </source>
</evidence>
<proteinExistence type="predicted"/>
<gene>
    <name evidence="7" type="ORF">BJG266_LOCUS42542</name>
    <name evidence="8" type="ORF">QVE165_LOCUS59423</name>
</gene>
<comment type="subcellular location">
    <subcellularLocation>
        <location evidence="1">Cell membrane</location>
        <topology evidence="1">Multi-pass membrane protein</topology>
    </subcellularLocation>
</comment>
<keyword evidence="9" id="KW-1185">Reference proteome</keyword>
<dbReference type="OrthoDB" id="10048514at2759"/>
<keyword evidence="2" id="KW-1003">Cell membrane</keyword>
<evidence type="ECO:0000313" key="9">
    <source>
        <dbReference type="Proteomes" id="UP000663832"/>
    </source>
</evidence>
<dbReference type="PANTHER" id="PTHR30213">
    <property type="entry name" value="INNER MEMBRANE PROTEIN YHJD"/>
    <property type="match status" value="1"/>
</dbReference>
<evidence type="ECO:0000256" key="6">
    <source>
        <dbReference type="SAM" id="Phobius"/>
    </source>
</evidence>